<dbReference type="Gene3D" id="6.20.50.110">
    <property type="entry name" value="Methyltransferase, zinc-binding domain"/>
    <property type="match status" value="1"/>
</dbReference>
<dbReference type="RefSeq" id="WP_124908261.1">
    <property type="nucleotide sequence ID" value="NZ_RQJP01000004.1"/>
</dbReference>
<dbReference type="Pfam" id="PF08421">
    <property type="entry name" value="Methyltransf_13"/>
    <property type="match status" value="1"/>
</dbReference>
<keyword evidence="3" id="KW-0808">Transferase</keyword>
<reference evidence="3 4" key="1">
    <citation type="submission" date="2018-11" db="EMBL/GenBank/DDBJ databases">
        <authorList>
            <person name="Zhou Z."/>
            <person name="Wang G."/>
        </authorList>
    </citation>
    <scope>NUCLEOTIDE SEQUENCE [LARGE SCALE GENOMIC DNA]</scope>
    <source>
        <strain evidence="3 4">KCTC42998</strain>
    </source>
</reference>
<dbReference type="InterPro" id="IPR038576">
    <property type="entry name" value="Methyltransf_Zn-bd_dom_put_sf"/>
</dbReference>
<dbReference type="Proteomes" id="UP000274271">
    <property type="component" value="Unassembled WGS sequence"/>
</dbReference>
<dbReference type="AlphaFoldDB" id="A0A3P1CGJ2"/>
<dbReference type="InterPro" id="IPR013691">
    <property type="entry name" value="MeTrfase_14"/>
</dbReference>
<keyword evidence="3" id="KW-0489">Methyltransferase</keyword>
<dbReference type="Gene3D" id="3.40.50.720">
    <property type="entry name" value="NAD(P)-binding Rossmann-like Domain"/>
    <property type="match status" value="1"/>
</dbReference>
<gene>
    <name evidence="3" type="ORF">EHT87_19075</name>
</gene>
<feature type="domain" description="Methyltransferase putative zinc binding" evidence="1">
    <location>
        <begin position="3"/>
        <end position="64"/>
    </location>
</feature>
<accession>A0A3P1CGJ2</accession>
<dbReference type="OrthoDB" id="9815644at2"/>
<evidence type="ECO:0000259" key="1">
    <source>
        <dbReference type="Pfam" id="PF08421"/>
    </source>
</evidence>
<dbReference type="Pfam" id="PF13489">
    <property type="entry name" value="Methyltransf_23"/>
    <property type="match status" value="1"/>
</dbReference>
<dbReference type="GO" id="GO:0032259">
    <property type="term" value="P:methylation"/>
    <property type="evidence" value="ECO:0007669"/>
    <property type="project" value="UniProtKB-KW"/>
</dbReference>
<dbReference type="Gene3D" id="6.10.250.3100">
    <property type="match status" value="1"/>
</dbReference>
<protein>
    <submittedName>
        <fullName evidence="3">Methyltransferase domain-containing protein</fullName>
    </submittedName>
</protein>
<evidence type="ECO:0000259" key="2">
    <source>
        <dbReference type="Pfam" id="PF08484"/>
    </source>
</evidence>
<evidence type="ECO:0000313" key="4">
    <source>
        <dbReference type="Proteomes" id="UP000274271"/>
    </source>
</evidence>
<name>A0A3P1CGJ2_9BACT</name>
<feature type="domain" description="C-methyltransferase" evidence="2">
    <location>
        <begin position="245"/>
        <end position="403"/>
    </location>
</feature>
<dbReference type="GO" id="GO:0008168">
    <property type="term" value="F:methyltransferase activity"/>
    <property type="evidence" value="ECO:0007669"/>
    <property type="project" value="UniProtKB-KW"/>
</dbReference>
<organism evidence="3 4">
    <name type="scientific">Larkinella knui</name>
    <dbReference type="NCBI Taxonomy" id="2025310"/>
    <lineage>
        <taxon>Bacteria</taxon>
        <taxon>Pseudomonadati</taxon>
        <taxon>Bacteroidota</taxon>
        <taxon>Cytophagia</taxon>
        <taxon>Cytophagales</taxon>
        <taxon>Spirosomataceae</taxon>
        <taxon>Larkinella</taxon>
    </lineage>
</organism>
<dbReference type="PANTHER" id="PTHR43861:SF5">
    <property type="entry name" value="BLL5978 PROTEIN"/>
    <property type="match status" value="1"/>
</dbReference>
<comment type="caution">
    <text evidence="3">The sequence shown here is derived from an EMBL/GenBank/DDBJ whole genome shotgun (WGS) entry which is preliminary data.</text>
</comment>
<sequence>MECRFCKTPLQHVFIDLVNSPASNSFLTAEQLNEPETFYPLKVFTCHACFLVQVDEYKKSDAIFDGDYAYFSSFSTSWLAHARQYVSRMTERFGLGSDSQVIEIASNDGYLLQYFVEKNIPVLGIEPTTNTAAVAIEKNIPTLTRFFGVKLARELIAQGTKADLLLGNNVLAHVPAIVDFVAGMKIILKPTGVITMEFPHLLQLVENNQFDTIYHEHFSYLSFQTVRQIFESQGLVLFDVEELRTHGGSLRIYARHREDESQPVSPSVAVLLRKETDTGLVDLRYYEGFQQKALRVKLELTDFLIKQKRAGKTVVAYGAAAKGNTLLNYCGIKNDLIEFVVDANPAKQHKFLPASHIPVVQETALRARKPDFVLILPWNLRDEIMQQLAYIREWGGQFVVPIPSLTTL</sequence>
<dbReference type="InterPro" id="IPR029063">
    <property type="entry name" value="SAM-dependent_MTases_sf"/>
</dbReference>
<dbReference type="InterPro" id="IPR013630">
    <property type="entry name" value="Methyltransf_Zn-bd_dom_put"/>
</dbReference>
<dbReference type="SUPFAM" id="SSF53335">
    <property type="entry name" value="S-adenosyl-L-methionine-dependent methyltransferases"/>
    <property type="match status" value="1"/>
</dbReference>
<dbReference type="PANTHER" id="PTHR43861">
    <property type="entry name" value="TRANS-ACONITATE 2-METHYLTRANSFERASE-RELATED"/>
    <property type="match status" value="1"/>
</dbReference>
<dbReference type="EMBL" id="RQJP01000004">
    <property type="protein sequence ID" value="RRB12308.1"/>
    <property type="molecule type" value="Genomic_DNA"/>
</dbReference>
<keyword evidence="4" id="KW-1185">Reference proteome</keyword>
<dbReference type="Pfam" id="PF08484">
    <property type="entry name" value="Methyltransf_14"/>
    <property type="match status" value="1"/>
</dbReference>
<proteinExistence type="predicted"/>
<evidence type="ECO:0000313" key="3">
    <source>
        <dbReference type="EMBL" id="RRB12308.1"/>
    </source>
</evidence>
<dbReference type="Gene3D" id="3.40.50.150">
    <property type="entry name" value="Vaccinia Virus protein VP39"/>
    <property type="match status" value="1"/>
</dbReference>